<gene>
    <name evidence="1" type="ORF">Pla8534_44090</name>
</gene>
<name>A0A518DXM8_9BACT</name>
<reference evidence="1 2" key="1">
    <citation type="submission" date="2019-02" db="EMBL/GenBank/DDBJ databases">
        <title>Deep-cultivation of Planctomycetes and their phenomic and genomic characterization uncovers novel biology.</title>
        <authorList>
            <person name="Wiegand S."/>
            <person name="Jogler M."/>
            <person name="Boedeker C."/>
            <person name="Pinto D."/>
            <person name="Vollmers J."/>
            <person name="Rivas-Marin E."/>
            <person name="Kohn T."/>
            <person name="Peeters S.H."/>
            <person name="Heuer A."/>
            <person name="Rast P."/>
            <person name="Oberbeckmann S."/>
            <person name="Bunk B."/>
            <person name="Jeske O."/>
            <person name="Meyerdierks A."/>
            <person name="Storesund J.E."/>
            <person name="Kallscheuer N."/>
            <person name="Luecker S."/>
            <person name="Lage O.M."/>
            <person name="Pohl T."/>
            <person name="Merkel B.J."/>
            <person name="Hornburger P."/>
            <person name="Mueller R.-W."/>
            <person name="Bruemmer F."/>
            <person name="Labrenz M."/>
            <person name="Spormann A.M."/>
            <person name="Op den Camp H."/>
            <person name="Overmann J."/>
            <person name="Amann R."/>
            <person name="Jetten M.S.M."/>
            <person name="Mascher T."/>
            <person name="Medema M.H."/>
            <person name="Devos D.P."/>
            <person name="Kaster A.-K."/>
            <person name="Ovreas L."/>
            <person name="Rohde M."/>
            <person name="Galperin M.Y."/>
            <person name="Jogler C."/>
        </authorList>
    </citation>
    <scope>NUCLEOTIDE SEQUENCE [LARGE SCALE GENOMIC DNA]</scope>
    <source>
        <strain evidence="1 2">Pla85_3_4</strain>
    </source>
</reference>
<protein>
    <submittedName>
        <fullName evidence="1">Uncharacterized protein</fullName>
    </submittedName>
</protein>
<keyword evidence="2" id="KW-1185">Reference proteome</keyword>
<proteinExistence type="predicted"/>
<dbReference type="KEGG" id="lcre:Pla8534_44090"/>
<accession>A0A518DXM8</accession>
<evidence type="ECO:0000313" key="1">
    <source>
        <dbReference type="EMBL" id="QDU96588.1"/>
    </source>
</evidence>
<evidence type="ECO:0000313" key="2">
    <source>
        <dbReference type="Proteomes" id="UP000317648"/>
    </source>
</evidence>
<sequence length="53" mass="5768">MALYVQHQVAIQSVVRTLLPDPADADGSDADGQFDEVAAEYRNLVLLPIDQAK</sequence>
<dbReference type="AlphaFoldDB" id="A0A518DXM8"/>
<dbReference type="EMBL" id="CP036433">
    <property type="protein sequence ID" value="QDU96588.1"/>
    <property type="molecule type" value="Genomic_DNA"/>
</dbReference>
<dbReference type="Proteomes" id="UP000317648">
    <property type="component" value="Chromosome"/>
</dbReference>
<organism evidence="1 2">
    <name type="scientific">Lignipirellula cremea</name>
    <dbReference type="NCBI Taxonomy" id="2528010"/>
    <lineage>
        <taxon>Bacteria</taxon>
        <taxon>Pseudomonadati</taxon>
        <taxon>Planctomycetota</taxon>
        <taxon>Planctomycetia</taxon>
        <taxon>Pirellulales</taxon>
        <taxon>Pirellulaceae</taxon>
        <taxon>Lignipirellula</taxon>
    </lineage>
</organism>
<dbReference type="RefSeq" id="WP_197442455.1">
    <property type="nucleotide sequence ID" value="NZ_CP036433.1"/>
</dbReference>